<dbReference type="FunFam" id="3.30.1510.10:FF:000001">
    <property type="entry name" value="Formate--tetrahydrofolate ligase"/>
    <property type="match status" value="1"/>
</dbReference>
<dbReference type="OrthoDB" id="9761733at2"/>
<dbReference type="GO" id="GO:0035999">
    <property type="term" value="P:tetrahydrofolate interconversion"/>
    <property type="evidence" value="ECO:0007669"/>
    <property type="project" value="UniProtKB-UniRule"/>
</dbReference>
<evidence type="ECO:0000256" key="7">
    <source>
        <dbReference type="ARBA" id="ARBA00061363"/>
    </source>
</evidence>
<dbReference type="InterPro" id="IPR000559">
    <property type="entry name" value="Formate_THF_ligase"/>
</dbReference>
<evidence type="ECO:0000256" key="1">
    <source>
        <dbReference type="ARBA" id="ARBA00004777"/>
    </source>
</evidence>
<comment type="similarity">
    <text evidence="7 8">Belongs to the formate--tetrahydrofolate ligase family.</text>
</comment>
<evidence type="ECO:0000256" key="2">
    <source>
        <dbReference type="ARBA" id="ARBA00022563"/>
    </source>
</evidence>
<dbReference type="GO" id="GO:0005524">
    <property type="term" value="F:ATP binding"/>
    <property type="evidence" value="ECO:0007669"/>
    <property type="project" value="UniProtKB-UniRule"/>
</dbReference>
<comment type="pathway">
    <text evidence="1 8">One-carbon metabolism; tetrahydrofolate interconversion.</text>
</comment>
<evidence type="ECO:0000256" key="4">
    <source>
        <dbReference type="ARBA" id="ARBA00022741"/>
    </source>
</evidence>
<comment type="catalytic activity">
    <reaction evidence="6 8">
        <text>(6S)-5,6,7,8-tetrahydrofolate + formate + ATP = (6R)-10-formyltetrahydrofolate + ADP + phosphate</text>
        <dbReference type="Rhea" id="RHEA:20221"/>
        <dbReference type="ChEBI" id="CHEBI:15740"/>
        <dbReference type="ChEBI" id="CHEBI:30616"/>
        <dbReference type="ChEBI" id="CHEBI:43474"/>
        <dbReference type="ChEBI" id="CHEBI:57453"/>
        <dbReference type="ChEBI" id="CHEBI:195366"/>
        <dbReference type="ChEBI" id="CHEBI:456216"/>
        <dbReference type="EC" id="6.3.4.3"/>
    </reaction>
</comment>
<dbReference type="UniPathway" id="UPA00193"/>
<evidence type="ECO:0000256" key="6">
    <source>
        <dbReference type="ARBA" id="ARBA00049033"/>
    </source>
</evidence>
<gene>
    <name evidence="8" type="primary">fhs</name>
    <name evidence="9" type="ORF">DES39_1182</name>
</gene>
<evidence type="ECO:0000313" key="10">
    <source>
        <dbReference type="Proteomes" id="UP000278542"/>
    </source>
</evidence>
<protein>
    <recommendedName>
        <fullName evidence="8">Formate--tetrahydrofolate ligase</fullName>
        <ecNumber evidence="8">6.3.4.3</ecNumber>
    </recommendedName>
    <alternativeName>
        <fullName evidence="8">Formyltetrahydrofolate synthetase</fullName>
        <shortName evidence="8">FHS</shortName>
        <shortName evidence="8">FTHFS</shortName>
    </alternativeName>
</protein>
<dbReference type="AlphaFoldDB" id="A0A495RED4"/>
<organism evidence="9 10">
    <name type="scientific">Orbus hercynius</name>
    <dbReference type="NCBI Taxonomy" id="593135"/>
    <lineage>
        <taxon>Bacteria</taxon>
        <taxon>Pseudomonadati</taxon>
        <taxon>Pseudomonadota</taxon>
        <taxon>Gammaproteobacteria</taxon>
        <taxon>Orbales</taxon>
        <taxon>Orbaceae</taxon>
        <taxon>Orbus</taxon>
    </lineage>
</organism>
<dbReference type="HAMAP" id="MF_01543">
    <property type="entry name" value="FTHFS"/>
    <property type="match status" value="1"/>
</dbReference>
<keyword evidence="2 8" id="KW-0554">One-carbon metabolism</keyword>
<dbReference type="Proteomes" id="UP000278542">
    <property type="component" value="Unassembled WGS sequence"/>
</dbReference>
<dbReference type="Gene3D" id="3.10.410.10">
    <property type="entry name" value="Formyltetrahydrofolate synthetase, domain 3"/>
    <property type="match status" value="1"/>
</dbReference>
<evidence type="ECO:0000256" key="5">
    <source>
        <dbReference type="ARBA" id="ARBA00022840"/>
    </source>
</evidence>
<dbReference type="PROSITE" id="PS00722">
    <property type="entry name" value="FTHFS_2"/>
    <property type="match status" value="1"/>
</dbReference>
<dbReference type="SUPFAM" id="SSF52540">
    <property type="entry name" value="P-loop containing nucleoside triphosphate hydrolases"/>
    <property type="match status" value="1"/>
</dbReference>
<comment type="caution">
    <text evidence="9">The sequence shown here is derived from an EMBL/GenBank/DDBJ whole genome shotgun (WGS) entry which is preliminary data.</text>
</comment>
<evidence type="ECO:0000313" key="9">
    <source>
        <dbReference type="EMBL" id="RKS85769.1"/>
    </source>
</evidence>
<dbReference type="EC" id="6.3.4.3" evidence="8"/>
<evidence type="ECO:0000256" key="8">
    <source>
        <dbReference type="HAMAP-Rule" id="MF_01543"/>
    </source>
</evidence>
<dbReference type="GO" id="GO:0004329">
    <property type="term" value="F:formate-tetrahydrofolate ligase activity"/>
    <property type="evidence" value="ECO:0007669"/>
    <property type="project" value="UniProtKB-UniRule"/>
</dbReference>
<accession>A0A495RED4</accession>
<dbReference type="Gene3D" id="3.30.1510.10">
    <property type="entry name" value="Domain 2, N(10)-formyltetrahydrofolate synthetase"/>
    <property type="match status" value="1"/>
</dbReference>
<dbReference type="RefSeq" id="WP_121144866.1">
    <property type="nucleotide sequence ID" value="NZ_RBWY01000002.1"/>
</dbReference>
<dbReference type="EMBL" id="RBWY01000002">
    <property type="protein sequence ID" value="RKS85769.1"/>
    <property type="molecule type" value="Genomic_DNA"/>
</dbReference>
<dbReference type="Pfam" id="PF01268">
    <property type="entry name" value="FTHFS"/>
    <property type="match status" value="1"/>
</dbReference>
<dbReference type="InterPro" id="IPR020628">
    <property type="entry name" value="Formate_THF_ligase_CS"/>
</dbReference>
<keyword evidence="5 8" id="KW-0067">ATP-binding</keyword>
<feature type="binding site" evidence="8">
    <location>
        <begin position="59"/>
        <end position="66"/>
    </location>
    <ligand>
        <name>ATP</name>
        <dbReference type="ChEBI" id="CHEBI:30616"/>
    </ligand>
</feature>
<sequence length="570" mass="61004">MTNSAQLHPIGEIARKCGIDEEYLIPHGKYVAKIDLSILQANKHKPNGKLVLVTAITPTPLGEGKTVNTIGLSEGLNYIGKKAIACIRQPSLGPVFGVKGGAAGGGQAEVLPMETLNLHLTGDIHAITAAHDLASAALDARLYHEEHLGDEFTAQTGLKRLNIDKNRIIWKRVIDHNDRALRAITVGVGGGLNGVERKEGFEITAASELMAILALANDLHDMRKRIGQVILAYNLDGDVITAEDLEVAGAMTVLLKNAINPNIMQTVENTPVLIHAGPFANIAHGNSSVIADRIALPLADYVVTEAGFGSDMGMEKFFNIKYRQSGIAPSCVVLVATVRSLKSNSGEYNIKPGQPLPKAISESNVELLSIGAANLGWHIKNAKSYGLPVIVAINRFPHDSAEELTFLQHYAIEQGAFACEISEVFMQGGKGAKALSHHIVNACEQASDIALPYQNSDKLSDKIQKMAHKYGANKANLSAQALNDIQVIEQLKLDHLPLCIAKTPMSISADPNLKNVPTDFDIDISHLAVSAGAGFIRVYAGNIMTMPGLGTNPAYRHIDIDDKGNIVGLS</sequence>
<proteinExistence type="inferred from homology"/>
<dbReference type="CDD" id="cd00477">
    <property type="entry name" value="FTHFS"/>
    <property type="match status" value="1"/>
</dbReference>
<dbReference type="Gene3D" id="3.40.50.300">
    <property type="entry name" value="P-loop containing nucleotide triphosphate hydrolases"/>
    <property type="match status" value="1"/>
</dbReference>
<name>A0A495RED4_9GAMM</name>
<keyword evidence="10" id="KW-1185">Reference proteome</keyword>
<dbReference type="InterPro" id="IPR027417">
    <property type="entry name" value="P-loop_NTPase"/>
</dbReference>
<reference evidence="9 10" key="1">
    <citation type="submission" date="2018-10" db="EMBL/GenBank/DDBJ databases">
        <title>Genomic Encyclopedia of Type Strains, Phase IV (KMG-IV): sequencing the most valuable type-strain genomes for metagenomic binning, comparative biology and taxonomic classification.</title>
        <authorList>
            <person name="Goeker M."/>
        </authorList>
    </citation>
    <scope>NUCLEOTIDE SEQUENCE [LARGE SCALE GENOMIC DNA]</scope>
    <source>
        <strain evidence="9 10">DSM 22228</strain>
    </source>
</reference>
<evidence type="ECO:0000256" key="3">
    <source>
        <dbReference type="ARBA" id="ARBA00022598"/>
    </source>
</evidence>
<keyword evidence="3 8" id="KW-0436">Ligase</keyword>
<keyword evidence="4 8" id="KW-0547">Nucleotide-binding</keyword>
<dbReference type="NCBIfam" id="NF010031">
    <property type="entry name" value="PRK13506.1"/>
    <property type="match status" value="1"/>
</dbReference>
<dbReference type="NCBIfam" id="NF010030">
    <property type="entry name" value="PRK13505.1"/>
    <property type="match status" value="1"/>
</dbReference>